<accession>A0ACA9QVQ0</accession>
<feature type="non-terminal residue" evidence="1">
    <location>
        <position position="135"/>
    </location>
</feature>
<comment type="caution">
    <text evidence="1">The sequence shown here is derived from an EMBL/GenBank/DDBJ whole genome shotgun (WGS) entry which is preliminary data.</text>
</comment>
<reference evidence="1" key="1">
    <citation type="submission" date="2021-06" db="EMBL/GenBank/DDBJ databases">
        <authorList>
            <person name="Kallberg Y."/>
            <person name="Tangrot J."/>
            <person name="Rosling A."/>
        </authorList>
    </citation>
    <scope>NUCLEOTIDE SEQUENCE</scope>
    <source>
        <strain evidence="1">28 12/20/2015</strain>
    </source>
</reference>
<organism evidence="1 2">
    <name type="scientific">Cetraspora pellucida</name>
    <dbReference type="NCBI Taxonomy" id="1433469"/>
    <lineage>
        <taxon>Eukaryota</taxon>
        <taxon>Fungi</taxon>
        <taxon>Fungi incertae sedis</taxon>
        <taxon>Mucoromycota</taxon>
        <taxon>Glomeromycotina</taxon>
        <taxon>Glomeromycetes</taxon>
        <taxon>Diversisporales</taxon>
        <taxon>Gigasporaceae</taxon>
        <taxon>Cetraspora</taxon>
    </lineage>
</organism>
<keyword evidence="2" id="KW-1185">Reference proteome</keyword>
<name>A0ACA9QVQ0_9GLOM</name>
<evidence type="ECO:0000313" key="2">
    <source>
        <dbReference type="Proteomes" id="UP000789366"/>
    </source>
</evidence>
<feature type="non-terminal residue" evidence="1">
    <location>
        <position position="1"/>
    </location>
</feature>
<evidence type="ECO:0000313" key="1">
    <source>
        <dbReference type="EMBL" id="CAG8766022.1"/>
    </source>
</evidence>
<proteinExistence type="predicted"/>
<sequence length="135" mass="15539">FPDDFFVDTGLLMCRFCCHSVNWKLKSTITAHINTHTHKNLKAKAHNSSNKTRQPTINSIVNANKSRKVVINDLISAFIQADIPLEKVDKLRPWLRKYLHEGGSIPLADTLRCEYLPEVFENYLIELKEIFSGKK</sequence>
<protein>
    <submittedName>
        <fullName evidence="1">10589_t:CDS:1</fullName>
    </submittedName>
</protein>
<dbReference type="Proteomes" id="UP000789366">
    <property type="component" value="Unassembled WGS sequence"/>
</dbReference>
<gene>
    <name evidence="1" type="ORF">SPELUC_LOCUS15457</name>
</gene>
<dbReference type="EMBL" id="CAJVPW010051172">
    <property type="protein sequence ID" value="CAG8766022.1"/>
    <property type="molecule type" value="Genomic_DNA"/>
</dbReference>